<gene>
    <name evidence="1" type="ORF">MM171B00549_0009</name>
</gene>
<protein>
    <submittedName>
        <fullName evidence="1">Uncharacterized protein</fullName>
    </submittedName>
</protein>
<accession>A0A6M3MEA5</accession>
<dbReference type="AlphaFoldDB" id="A0A6M3MEA5"/>
<sequence>MLSSPEIEKRYDEMYDLMSELMDIVTDAMKRIKKLEERLGADEGRA</sequence>
<proteinExistence type="predicted"/>
<reference evidence="1" key="1">
    <citation type="submission" date="2020-03" db="EMBL/GenBank/DDBJ databases">
        <title>The deep terrestrial virosphere.</title>
        <authorList>
            <person name="Holmfeldt K."/>
            <person name="Nilsson E."/>
            <person name="Simone D."/>
            <person name="Lopez-Fernandez M."/>
            <person name="Wu X."/>
            <person name="de Brujin I."/>
            <person name="Lundin D."/>
            <person name="Andersson A."/>
            <person name="Bertilsson S."/>
            <person name="Dopson M."/>
        </authorList>
    </citation>
    <scope>NUCLEOTIDE SEQUENCE</scope>
    <source>
        <strain evidence="1">MM171B00549</strain>
    </source>
</reference>
<organism evidence="1">
    <name type="scientific">viral metagenome</name>
    <dbReference type="NCBI Taxonomy" id="1070528"/>
    <lineage>
        <taxon>unclassified sequences</taxon>
        <taxon>metagenomes</taxon>
        <taxon>organismal metagenomes</taxon>
    </lineage>
</organism>
<name>A0A6M3MEA5_9ZZZZ</name>
<dbReference type="EMBL" id="MT143861">
    <property type="protein sequence ID" value="QJB03795.1"/>
    <property type="molecule type" value="Genomic_DNA"/>
</dbReference>
<evidence type="ECO:0000313" key="1">
    <source>
        <dbReference type="EMBL" id="QJB03795.1"/>
    </source>
</evidence>